<dbReference type="EC" id="6.1.1.10" evidence="3"/>
<dbReference type="PANTHER" id="PTHR45765">
    <property type="entry name" value="METHIONINE--TRNA LIGASE"/>
    <property type="match status" value="1"/>
</dbReference>
<dbReference type="InterPro" id="IPR001412">
    <property type="entry name" value="aa-tRNA-synth_I_CS"/>
</dbReference>
<evidence type="ECO:0000256" key="1">
    <source>
        <dbReference type="ARBA" id="ARBA00004496"/>
    </source>
</evidence>
<evidence type="ECO:0000256" key="8">
    <source>
        <dbReference type="ARBA" id="ARBA00022917"/>
    </source>
</evidence>
<dbReference type="GO" id="GO:0017101">
    <property type="term" value="C:aminoacyl-tRNA synthetase multienzyme complex"/>
    <property type="evidence" value="ECO:0007669"/>
    <property type="project" value="TreeGrafter"/>
</dbReference>
<feature type="domain" description="Methionyl/Leucyl tRNA synthetase" evidence="14">
    <location>
        <begin position="243"/>
        <end position="634"/>
    </location>
</feature>
<dbReference type="Gene3D" id="1.10.730.10">
    <property type="entry name" value="Isoleucyl-tRNA Synthetase, Domain 1"/>
    <property type="match status" value="1"/>
</dbReference>
<dbReference type="FunFam" id="2.20.28.20:FF:000001">
    <property type="entry name" value="Methionine--tRNA ligase"/>
    <property type="match status" value="1"/>
</dbReference>
<keyword evidence="7 12" id="KW-0067">ATP-binding</keyword>
<name>A0A6A1LUX1_9ASCO</name>
<evidence type="ECO:0000256" key="12">
    <source>
        <dbReference type="RuleBase" id="RU363039"/>
    </source>
</evidence>
<keyword evidence="8 12" id="KW-0648">Protein biosynthesis</keyword>
<dbReference type="SUPFAM" id="SSF57770">
    <property type="entry name" value="Methionyl-tRNA synthetase (MetRS), Zn-domain"/>
    <property type="match status" value="1"/>
</dbReference>
<dbReference type="Pfam" id="PF19303">
    <property type="entry name" value="Anticodon_3"/>
    <property type="match status" value="1"/>
</dbReference>
<keyword evidence="5 12" id="KW-0436">Ligase</keyword>
<evidence type="ECO:0000256" key="3">
    <source>
        <dbReference type="ARBA" id="ARBA00012838"/>
    </source>
</evidence>
<evidence type="ECO:0000256" key="5">
    <source>
        <dbReference type="ARBA" id="ARBA00022598"/>
    </source>
</evidence>
<comment type="similarity">
    <text evidence="2 12">Belongs to the class-I aminoacyl-tRNA synthetase family.</text>
</comment>
<feature type="domain" description="Methionyl-tRNA synthetase anticodon-binding" evidence="15">
    <location>
        <begin position="656"/>
        <end position="799"/>
    </location>
</feature>
<sequence length="801" mass="90207">MPSQLELPVASEPLTLSQVVKALLAVGLYDSSSKVAGNDATAFPVLKVENEGQLIEANAMVRYLSKAKLSSKDEEFILYEETVLYDALKKKSKLDEKTCQDLSSRLQNGDINAVNIIIFSALQGLVSFVGKGALSQDLQLLLWYQKFSGNPRVQTALKNLNQFTFKEEGAASAPTSRVASAVSAQKPAAAPAAPAASTEKKAEEPKSEAPPPPERTGEIKVMEDVKVKKQGDKILPKQGEKNILITSALPYVNNVPHLGNIVGSVLSADIFARYAKARNYNALYICGTDEYGTATETKALEEKMSPYDLCTKYYTIHKDVYDWFQIGFDHFGRTSTDKQTEIAQGIFLKLHENGYLDGQTTEQLYCTKHEGYLADRFVEGTCPKCGYEDARGDQCDKCGQLLNPFELIEPRCKLDNEQPEKRNTKHVFLSLDKLQEKVEKWCNESQQTGHWSKNGKTITQNWFKEGLRPRAITRDLKWGVPVPLEEYKDKVLYVWFDACIGYVSITAAYTDEWEKWWKDPENVKLYQFMGKDNVPFHSVIFPSCQIGTNEEWTMLNTLSTTEYLQYEGGKFSKSRGLGVFGNNAKDIGLSPSVWRYYLACARPETSDSQFSWSDFVSRNNNELLANLGNFVNRLVKFVNSSTKYNGVIPEYNPEKALGEVYTNFKKDVDGLLSEYVSIMDDVQLRRGLEIAMQISARGNQFLQENKLDNNLFLNTPEKSHAVIAVGLNLIYILSAVLTPYMPETSESILDQLNAPARSIPEKFDMPLLPGHNIGKAKYLFKRIEDSKIDEWRQKYGGQQQK</sequence>
<dbReference type="GO" id="GO:0017102">
    <property type="term" value="C:methionyl glutamyl tRNA synthetase complex"/>
    <property type="evidence" value="ECO:0007669"/>
    <property type="project" value="UniProtKB-ARBA"/>
</dbReference>
<reference evidence="16" key="1">
    <citation type="journal article" date="2019" name="G3 (Bethesda)">
        <title>Genome Assemblies of Two Rare Opportunistic Yeast Pathogens: Diutina rugosa (syn. Candida rugosa) and Trichomonascus ciferrii (syn. Candida ciferrii).</title>
        <authorList>
            <person name="Mixao V."/>
            <person name="Saus E."/>
            <person name="Hansen A.P."/>
            <person name="Lass-Florl C."/>
            <person name="Gabaldon T."/>
        </authorList>
    </citation>
    <scope>NUCLEOTIDE SEQUENCE</scope>
    <source>
        <strain evidence="16">CBS 4856</strain>
    </source>
</reference>
<evidence type="ECO:0000256" key="11">
    <source>
        <dbReference type="ARBA" id="ARBA00047364"/>
    </source>
</evidence>
<dbReference type="PRINTS" id="PR01041">
    <property type="entry name" value="TRNASYNTHMET"/>
</dbReference>
<dbReference type="NCBIfam" id="TIGR00398">
    <property type="entry name" value="metG"/>
    <property type="match status" value="1"/>
</dbReference>
<feature type="compositionally biased region" description="Basic and acidic residues" evidence="13">
    <location>
        <begin position="198"/>
        <end position="207"/>
    </location>
</feature>
<dbReference type="EMBL" id="SWFS01000160">
    <property type="protein sequence ID" value="KAA8915526.1"/>
    <property type="molecule type" value="Genomic_DNA"/>
</dbReference>
<comment type="catalytic activity">
    <reaction evidence="11">
        <text>tRNA(Met) + L-methionine + ATP = L-methionyl-tRNA(Met) + AMP + diphosphate</text>
        <dbReference type="Rhea" id="RHEA:13481"/>
        <dbReference type="Rhea" id="RHEA-COMP:9667"/>
        <dbReference type="Rhea" id="RHEA-COMP:9698"/>
        <dbReference type="ChEBI" id="CHEBI:30616"/>
        <dbReference type="ChEBI" id="CHEBI:33019"/>
        <dbReference type="ChEBI" id="CHEBI:57844"/>
        <dbReference type="ChEBI" id="CHEBI:78442"/>
        <dbReference type="ChEBI" id="CHEBI:78530"/>
        <dbReference type="ChEBI" id="CHEBI:456215"/>
        <dbReference type="EC" id="6.1.1.10"/>
    </reaction>
</comment>
<evidence type="ECO:0000256" key="9">
    <source>
        <dbReference type="ARBA" id="ARBA00023146"/>
    </source>
</evidence>
<keyword evidence="6 12" id="KW-0547">Nucleotide-binding</keyword>
<dbReference type="InterPro" id="IPR014758">
    <property type="entry name" value="Met-tRNA_synth"/>
</dbReference>
<evidence type="ECO:0000256" key="4">
    <source>
        <dbReference type="ARBA" id="ARBA00022490"/>
    </source>
</evidence>
<evidence type="ECO:0000256" key="10">
    <source>
        <dbReference type="ARBA" id="ARBA00030904"/>
    </source>
</evidence>
<dbReference type="PROSITE" id="PS00178">
    <property type="entry name" value="AA_TRNA_LIGASE_I"/>
    <property type="match status" value="1"/>
</dbReference>
<organism evidence="16 17">
    <name type="scientific">Trichomonascus ciferrii</name>
    <dbReference type="NCBI Taxonomy" id="44093"/>
    <lineage>
        <taxon>Eukaryota</taxon>
        <taxon>Fungi</taxon>
        <taxon>Dikarya</taxon>
        <taxon>Ascomycota</taxon>
        <taxon>Saccharomycotina</taxon>
        <taxon>Dipodascomycetes</taxon>
        <taxon>Dipodascales</taxon>
        <taxon>Trichomonascaceae</taxon>
        <taxon>Trichomonascus</taxon>
        <taxon>Trichomonascus ciferrii complex</taxon>
    </lineage>
</organism>
<evidence type="ECO:0000259" key="15">
    <source>
        <dbReference type="Pfam" id="PF19303"/>
    </source>
</evidence>
<accession>A0A6A1LUX1</accession>
<feature type="compositionally biased region" description="Low complexity" evidence="13">
    <location>
        <begin position="179"/>
        <end position="197"/>
    </location>
</feature>
<dbReference type="InterPro" id="IPR023458">
    <property type="entry name" value="Met-tRNA_ligase_1"/>
</dbReference>
<dbReference type="CDD" id="cd07957">
    <property type="entry name" value="Anticodon_Ia_Met"/>
    <property type="match status" value="1"/>
</dbReference>
<comment type="subcellular location">
    <subcellularLocation>
        <location evidence="1">Cytoplasm</location>
    </subcellularLocation>
</comment>
<dbReference type="InterPro" id="IPR009080">
    <property type="entry name" value="tRNAsynth_Ia_anticodon-bd"/>
</dbReference>
<evidence type="ECO:0000256" key="13">
    <source>
        <dbReference type="SAM" id="MobiDB-lite"/>
    </source>
</evidence>
<dbReference type="InterPro" id="IPR029038">
    <property type="entry name" value="MetRS_Zn"/>
</dbReference>
<evidence type="ECO:0000313" key="17">
    <source>
        <dbReference type="Proteomes" id="UP000761534"/>
    </source>
</evidence>
<dbReference type="CDD" id="cd00814">
    <property type="entry name" value="MetRS_core"/>
    <property type="match status" value="1"/>
</dbReference>
<dbReference type="GO" id="GO:0005829">
    <property type="term" value="C:cytosol"/>
    <property type="evidence" value="ECO:0007669"/>
    <property type="project" value="TreeGrafter"/>
</dbReference>
<keyword evidence="17" id="KW-1185">Reference proteome</keyword>
<protein>
    <recommendedName>
        <fullName evidence="3">methionine--tRNA ligase</fullName>
        <ecNumber evidence="3">6.1.1.10</ecNumber>
    </recommendedName>
    <alternativeName>
        <fullName evidence="10">Methionyl-tRNA synthetase</fullName>
    </alternativeName>
</protein>
<dbReference type="GO" id="GO:0005524">
    <property type="term" value="F:ATP binding"/>
    <property type="evidence" value="ECO:0007669"/>
    <property type="project" value="UniProtKB-KW"/>
</dbReference>
<dbReference type="GO" id="GO:0004825">
    <property type="term" value="F:methionine-tRNA ligase activity"/>
    <property type="evidence" value="ECO:0007669"/>
    <property type="project" value="UniProtKB-EC"/>
</dbReference>
<dbReference type="FunFam" id="1.10.730.10:FF:000037">
    <property type="entry name" value="Methionyl-tRNA synthetase"/>
    <property type="match status" value="1"/>
</dbReference>
<dbReference type="HAMAP" id="MF_00098">
    <property type="entry name" value="Met_tRNA_synth_type1"/>
    <property type="match status" value="1"/>
</dbReference>
<keyword evidence="4" id="KW-0963">Cytoplasm</keyword>
<dbReference type="GO" id="GO:0010494">
    <property type="term" value="C:cytoplasmic stress granule"/>
    <property type="evidence" value="ECO:0007669"/>
    <property type="project" value="UniProtKB-ARBA"/>
</dbReference>
<evidence type="ECO:0000256" key="7">
    <source>
        <dbReference type="ARBA" id="ARBA00022840"/>
    </source>
</evidence>
<dbReference type="InterPro" id="IPR014729">
    <property type="entry name" value="Rossmann-like_a/b/a_fold"/>
</dbReference>
<dbReference type="Proteomes" id="UP000761534">
    <property type="component" value="Unassembled WGS sequence"/>
</dbReference>
<comment type="caution">
    <text evidence="16">The sequence shown here is derived from an EMBL/GenBank/DDBJ whole genome shotgun (WGS) entry which is preliminary data.</text>
</comment>
<dbReference type="InterPro" id="IPR041872">
    <property type="entry name" value="Anticodon_Met"/>
</dbReference>
<dbReference type="GO" id="GO:0006431">
    <property type="term" value="P:methionyl-tRNA aminoacylation"/>
    <property type="evidence" value="ECO:0007669"/>
    <property type="project" value="InterPro"/>
</dbReference>
<dbReference type="Pfam" id="PF09334">
    <property type="entry name" value="tRNA-synt_1g"/>
    <property type="match status" value="1"/>
</dbReference>
<dbReference type="VEuPathDB" id="FungiDB:TRICI_002332"/>
<keyword evidence="9 12" id="KW-0030">Aminoacyl-tRNA synthetase</keyword>
<dbReference type="AlphaFoldDB" id="A0A6A1LUX1"/>
<evidence type="ECO:0000256" key="2">
    <source>
        <dbReference type="ARBA" id="ARBA00005594"/>
    </source>
</evidence>
<dbReference type="OrthoDB" id="5844513at2759"/>
<dbReference type="Gene3D" id="2.20.28.20">
    <property type="entry name" value="Methionyl-tRNA synthetase, Zn-domain"/>
    <property type="match status" value="1"/>
</dbReference>
<feature type="region of interest" description="Disordered" evidence="13">
    <location>
        <begin position="176"/>
        <end position="219"/>
    </location>
</feature>
<dbReference type="InterPro" id="IPR033911">
    <property type="entry name" value="MetRS_core"/>
</dbReference>
<proteinExistence type="inferred from homology"/>
<dbReference type="SUPFAM" id="SSF52374">
    <property type="entry name" value="Nucleotidylyl transferase"/>
    <property type="match status" value="1"/>
</dbReference>
<evidence type="ECO:0000313" key="16">
    <source>
        <dbReference type="EMBL" id="KAA8915526.1"/>
    </source>
</evidence>
<gene>
    <name evidence="16" type="ORF">TRICI_002332</name>
</gene>
<dbReference type="Gene3D" id="3.40.50.620">
    <property type="entry name" value="HUPs"/>
    <property type="match status" value="1"/>
</dbReference>
<dbReference type="PANTHER" id="PTHR45765:SF1">
    <property type="entry name" value="METHIONINE--TRNA LIGASE, CYTOPLASMIC"/>
    <property type="match status" value="1"/>
</dbReference>
<dbReference type="InterPro" id="IPR015413">
    <property type="entry name" value="Methionyl/Leucyl_tRNA_Synth"/>
</dbReference>
<evidence type="ECO:0000256" key="6">
    <source>
        <dbReference type="ARBA" id="ARBA00022741"/>
    </source>
</evidence>
<evidence type="ECO:0000259" key="14">
    <source>
        <dbReference type="Pfam" id="PF09334"/>
    </source>
</evidence>
<dbReference type="SUPFAM" id="SSF47323">
    <property type="entry name" value="Anticodon-binding domain of a subclass of class I aminoacyl-tRNA synthetases"/>
    <property type="match status" value="1"/>
</dbReference>